<evidence type="ECO:0000313" key="3">
    <source>
        <dbReference type="EMBL" id="RNA16065.1"/>
    </source>
</evidence>
<reference evidence="3 4" key="1">
    <citation type="journal article" date="2018" name="Sci. Rep.">
        <title>Genomic signatures of local adaptation to the degree of environmental predictability in rotifers.</title>
        <authorList>
            <person name="Franch-Gras L."/>
            <person name="Hahn C."/>
            <person name="Garcia-Roger E.M."/>
            <person name="Carmona M.J."/>
            <person name="Serra M."/>
            <person name="Gomez A."/>
        </authorList>
    </citation>
    <scope>NUCLEOTIDE SEQUENCE [LARGE SCALE GENOMIC DNA]</scope>
    <source>
        <strain evidence="3">HYR1</strain>
    </source>
</reference>
<dbReference type="InterPro" id="IPR007258">
    <property type="entry name" value="Vps52"/>
</dbReference>
<feature type="compositionally biased region" description="Acidic residues" evidence="1">
    <location>
        <begin position="1"/>
        <end position="12"/>
    </location>
</feature>
<name>A0A3M7QYM8_BRAPC</name>
<proteinExistence type="predicted"/>
<sequence length="167" mass="19361">MLESDELDEIAEKDDLLGSDDKPKTSLFSSKPALRNRSTVFTLGKRYSTIENEIESTIIIPHASQKSDQKYLMENIFRSEQYALLDNASNELMFLSDFFMAKDNACIELFNSVFEITFNLLLKNSERQIKSTHDAIAIFLCINIIQRYEILAKKRQCFPMLAYFFKS</sequence>
<accession>A0A3M7QYM8</accession>
<evidence type="ECO:0000259" key="2">
    <source>
        <dbReference type="Pfam" id="PF20655"/>
    </source>
</evidence>
<dbReference type="InterPro" id="IPR048361">
    <property type="entry name" value="Vps52_C"/>
</dbReference>
<dbReference type="GO" id="GO:0006896">
    <property type="term" value="P:Golgi to vacuole transport"/>
    <property type="evidence" value="ECO:0007669"/>
    <property type="project" value="TreeGrafter"/>
</dbReference>
<dbReference type="GO" id="GO:0005829">
    <property type="term" value="C:cytosol"/>
    <property type="evidence" value="ECO:0007669"/>
    <property type="project" value="GOC"/>
</dbReference>
<feature type="domain" description="Vps52 C-terminal" evidence="2">
    <location>
        <begin position="4"/>
        <end position="165"/>
    </location>
</feature>
<evidence type="ECO:0000313" key="4">
    <source>
        <dbReference type="Proteomes" id="UP000276133"/>
    </source>
</evidence>
<dbReference type="EMBL" id="REGN01004815">
    <property type="protein sequence ID" value="RNA16065.1"/>
    <property type="molecule type" value="Genomic_DNA"/>
</dbReference>
<keyword evidence="4" id="KW-1185">Reference proteome</keyword>
<feature type="compositionally biased region" description="Basic and acidic residues" evidence="1">
    <location>
        <begin position="13"/>
        <end position="24"/>
    </location>
</feature>
<comment type="caution">
    <text evidence="3">The sequence shown here is derived from an EMBL/GenBank/DDBJ whole genome shotgun (WGS) entry which is preliminary data.</text>
</comment>
<dbReference type="Proteomes" id="UP000276133">
    <property type="component" value="Unassembled WGS sequence"/>
</dbReference>
<dbReference type="OrthoDB" id="19482at2759"/>
<dbReference type="GO" id="GO:0042147">
    <property type="term" value="P:retrograde transport, endosome to Golgi"/>
    <property type="evidence" value="ECO:0007669"/>
    <property type="project" value="TreeGrafter"/>
</dbReference>
<dbReference type="GO" id="GO:0007041">
    <property type="term" value="P:lysosomal transport"/>
    <property type="evidence" value="ECO:0007669"/>
    <property type="project" value="TreeGrafter"/>
</dbReference>
<organism evidence="3 4">
    <name type="scientific">Brachionus plicatilis</name>
    <name type="common">Marine rotifer</name>
    <name type="synonym">Brachionus muelleri</name>
    <dbReference type="NCBI Taxonomy" id="10195"/>
    <lineage>
        <taxon>Eukaryota</taxon>
        <taxon>Metazoa</taxon>
        <taxon>Spiralia</taxon>
        <taxon>Gnathifera</taxon>
        <taxon>Rotifera</taxon>
        <taxon>Eurotatoria</taxon>
        <taxon>Monogononta</taxon>
        <taxon>Pseudotrocha</taxon>
        <taxon>Ploima</taxon>
        <taxon>Brachionidae</taxon>
        <taxon>Brachionus</taxon>
    </lineage>
</organism>
<feature type="region of interest" description="Disordered" evidence="1">
    <location>
        <begin position="1"/>
        <end position="24"/>
    </location>
</feature>
<evidence type="ECO:0000256" key="1">
    <source>
        <dbReference type="SAM" id="MobiDB-lite"/>
    </source>
</evidence>
<dbReference type="GO" id="GO:0019905">
    <property type="term" value="F:syntaxin binding"/>
    <property type="evidence" value="ECO:0007669"/>
    <property type="project" value="TreeGrafter"/>
</dbReference>
<dbReference type="PANTHER" id="PTHR14190:SF7">
    <property type="entry name" value="VACUOLAR PROTEIN SORTING-ASSOCIATED PROTEIN 52 HOMOLOG"/>
    <property type="match status" value="1"/>
</dbReference>
<gene>
    <name evidence="3" type="ORF">BpHYR1_007176</name>
</gene>
<dbReference type="GO" id="GO:0000938">
    <property type="term" value="C:GARP complex"/>
    <property type="evidence" value="ECO:0007669"/>
    <property type="project" value="TreeGrafter"/>
</dbReference>
<dbReference type="GO" id="GO:0032456">
    <property type="term" value="P:endocytic recycling"/>
    <property type="evidence" value="ECO:0007669"/>
    <property type="project" value="TreeGrafter"/>
</dbReference>
<dbReference type="Pfam" id="PF20655">
    <property type="entry name" value="Vps52_C"/>
    <property type="match status" value="1"/>
</dbReference>
<dbReference type="AlphaFoldDB" id="A0A3M7QYM8"/>
<dbReference type="PANTHER" id="PTHR14190">
    <property type="entry name" value="SUPPRESSOR OF ACTIN MUTATIONS 2/VACUOLAR PROTEIN SORTING 52"/>
    <property type="match status" value="1"/>
</dbReference>
<protein>
    <submittedName>
        <fullName evidence="3">Vacuolar sorting-associated 52-like protein</fullName>
    </submittedName>
</protein>